<reference evidence="7" key="1">
    <citation type="submission" date="2021-05" db="EMBL/GenBank/DDBJ databases">
        <authorList>
            <person name="Alioto T."/>
            <person name="Alioto T."/>
            <person name="Gomez Garrido J."/>
        </authorList>
    </citation>
    <scope>NUCLEOTIDE SEQUENCE</scope>
</reference>
<feature type="domain" description="VWFC" evidence="5">
    <location>
        <begin position="148"/>
        <end position="207"/>
    </location>
</feature>
<dbReference type="GO" id="GO:0030513">
    <property type="term" value="P:positive regulation of BMP signaling pathway"/>
    <property type="evidence" value="ECO:0007669"/>
    <property type="project" value="TreeGrafter"/>
</dbReference>
<evidence type="ECO:0000256" key="3">
    <source>
        <dbReference type="ARBA" id="ARBA00022729"/>
    </source>
</evidence>
<name>A0A8D8RJQ3_9HEMI</name>
<keyword evidence="3 4" id="KW-0732">Signal</keyword>
<feature type="signal peptide" evidence="4">
    <location>
        <begin position="1"/>
        <end position="23"/>
    </location>
</feature>
<keyword evidence="2" id="KW-0964">Secreted</keyword>
<evidence type="ECO:0000313" key="7">
    <source>
        <dbReference type="EMBL" id="CAG6651966.1"/>
    </source>
</evidence>
<feature type="domain" description="VWFC" evidence="5">
    <location>
        <begin position="290"/>
        <end position="352"/>
    </location>
</feature>
<dbReference type="PANTHER" id="PTHR46698:SF4">
    <property type="entry name" value="CROSSVEINLESS 2"/>
    <property type="match status" value="1"/>
</dbReference>
<feature type="chain" id="PRO_5034919798" evidence="4">
    <location>
        <begin position="24"/>
        <end position="420"/>
    </location>
</feature>
<accession>A0A8D8RJQ3</accession>
<dbReference type="InterPro" id="IPR052424">
    <property type="entry name" value="Kielin_Chordin-BMP_Reg"/>
</dbReference>
<dbReference type="SUPFAM" id="SSF57603">
    <property type="entry name" value="FnI-like domain"/>
    <property type="match status" value="5"/>
</dbReference>
<organism evidence="7">
    <name type="scientific">Cacopsylla melanoneura</name>
    <dbReference type="NCBI Taxonomy" id="428564"/>
    <lineage>
        <taxon>Eukaryota</taxon>
        <taxon>Metazoa</taxon>
        <taxon>Ecdysozoa</taxon>
        <taxon>Arthropoda</taxon>
        <taxon>Hexapoda</taxon>
        <taxon>Insecta</taxon>
        <taxon>Pterygota</taxon>
        <taxon>Neoptera</taxon>
        <taxon>Paraneoptera</taxon>
        <taxon>Hemiptera</taxon>
        <taxon>Sternorrhyncha</taxon>
        <taxon>Psylloidea</taxon>
        <taxon>Psyllidae</taxon>
        <taxon>Psyllinae</taxon>
        <taxon>Cacopsylla</taxon>
    </lineage>
</organism>
<feature type="domain" description="VWFD" evidence="6">
    <location>
        <begin position="356"/>
        <end position="420"/>
    </location>
</feature>
<dbReference type="SMART" id="SM00214">
    <property type="entry name" value="VWC"/>
    <property type="match status" value="5"/>
</dbReference>
<evidence type="ECO:0000256" key="1">
    <source>
        <dbReference type="ARBA" id="ARBA00004613"/>
    </source>
</evidence>
<feature type="domain" description="VWFC" evidence="5">
    <location>
        <begin position="223"/>
        <end position="283"/>
    </location>
</feature>
<evidence type="ECO:0000259" key="6">
    <source>
        <dbReference type="PROSITE" id="PS51233"/>
    </source>
</evidence>
<dbReference type="GO" id="GO:0005576">
    <property type="term" value="C:extracellular region"/>
    <property type="evidence" value="ECO:0007669"/>
    <property type="project" value="UniProtKB-SubCell"/>
</dbReference>
<dbReference type="PROSITE" id="PS50184">
    <property type="entry name" value="VWFC_2"/>
    <property type="match status" value="3"/>
</dbReference>
<dbReference type="PROSITE" id="PS01208">
    <property type="entry name" value="VWFC_1"/>
    <property type="match status" value="2"/>
</dbReference>
<dbReference type="Pfam" id="PF00094">
    <property type="entry name" value="VWD"/>
    <property type="match status" value="1"/>
</dbReference>
<dbReference type="InterPro" id="IPR001007">
    <property type="entry name" value="VWF_dom"/>
</dbReference>
<evidence type="ECO:0000259" key="5">
    <source>
        <dbReference type="PROSITE" id="PS50184"/>
    </source>
</evidence>
<dbReference type="PROSITE" id="PS51233">
    <property type="entry name" value="VWFD"/>
    <property type="match status" value="1"/>
</dbReference>
<dbReference type="AlphaFoldDB" id="A0A8D8RJQ3"/>
<dbReference type="EMBL" id="HBUF01169927">
    <property type="protein sequence ID" value="CAG6651966.1"/>
    <property type="molecule type" value="Transcribed_RNA"/>
</dbReference>
<dbReference type="InterPro" id="IPR001846">
    <property type="entry name" value="VWF_type-D"/>
</dbReference>
<dbReference type="Pfam" id="PF00093">
    <property type="entry name" value="VWC"/>
    <property type="match status" value="3"/>
</dbReference>
<evidence type="ECO:0000256" key="2">
    <source>
        <dbReference type="ARBA" id="ARBA00022525"/>
    </source>
</evidence>
<dbReference type="Gene3D" id="2.10.70.10">
    <property type="entry name" value="Complement Module, domain 1"/>
    <property type="match status" value="1"/>
</dbReference>
<dbReference type="GO" id="GO:0036122">
    <property type="term" value="F:BMP binding"/>
    <property type="evidence" value="ECO:0007669"/>
    <property type="project" value="TreeGrafter"/>
</dbReference>
<protein>
    <submittedName>
        <fullName evidence="7">BMP-binding endothelial regulator protein</fullName>
    </submittedName>
</protein>
<dbReference type="PANTHER" id="PTHR46698">
    <property type="entry name" value="CROSSVEINLESS 2"/>
    <property type="match status" value="1"/>
</dbReference>
<sequence>MANLIHLTFVSLLLHSLPSTFYAIERGIMGMRQTCTNEGEEVNVEQIFNIKCFICICKNGFVECNRKSCPNQEGCHKLLEAKEKDGCCRKCQGCVHFGIFRESGSEWTDPDNPCRIFTCKAGVVTESEMQCYAPCKHPTPPGSGQCCPTCPGCRFVSGRNATLVEDSCLKCQCARGHLTCVKRACPVLACPTTFMEWRPGQCCPQCTGQRNIMEKADNSILSSSCTLGQEFHYSGQKFQLDRCTKCSCHNATSVCHRETCPVLDCPPDQVIPGGPKKCCSTCPTDVELPKYCTSNGKIYQDGESWSVDPCKSCICHKGQPRCSVEVCPSMNTPCPPHMKLVKLPGACCAQCIESDGVCTVFGDPHYRTFDGKFYSFQGSCKYQLTADCTGGAFSIRVTNDARDTKTSSWTKTVSIRVRFN</sequence>
<evidence type="ECO:0000256" key="4">
    <source>
        <dbReference type="SAM" id="SignalP"/>
    </source>
</evidence>
<dbReference type="Gene3D" id="6.20.200.20">
    <property type="match status" value="3"/>
</dbReference>
<comment type="subcellular location">
    <subcellularLocation>
        <location evidence="1">Secreted</location>
    </subcellularLocation>
</comment>
<proteinExistence type="predicted"/>